<proteinExistence type="predicted"/>
<protein>
    <submittedName>
        <fullName evidence="1">Uncharacterized protein</fullName>
    </submittedName>
</protein>
<evidence type="ECO:0000313" key="1">
    <source>
        <dbReference type="EMBL" id="CAB5208400.1"/>
    </source>
</evidence>
<accession>A0A6J7WD10</accession>
<reference evidence="1" key="1">
    <citation type="submission" date="2020-05" db="EMBL/GenBank/DDBJ databases">
        <authorList>
            <person name="Chiriac C."/>
            <person name="Salcher M."/>
            <person name="Ghai R."/>
            <person name="Kavagutti S V."/>
        </authorList>
    </citation>
    <scope>NUCLEOTIDE SEQUENCE</scope>
</reference>
<organism evidence="1">
    <name type="scientific">uncultured Caudovirales phage</name>
    <dbReference type="NCBI Taxonomy" id="2100421"/>
    <lineage>
        <taxon>Viruses</taxon>
        <taxon>Duplodnaviria</taxon>
        <taxon>Heunggongvirae</taxon>
        <taxon>Uroviricota</taxon>
        <taxon>Caudoviricetes</taxon>
        <taxon>Peduoviridae</taxon>
        <taxon>Maltschvirus</taxon>
        <taxon>Maltschvirus maltsch</taxon>
    </lineage>
</organism>
<gene>
    <name evidence="1" type="ORF">UFOVP182_37</name>
</gene>
<sequence>MKTREEIREMVKGFSHEECYDFISEIVLQSKVVLYGNWWSKEYIQEKLDSEYPEYIRERKLNEVLKDHTPFDFDEFYEALADSASDAYSGPSEDFNDYIFADFMTEEMEGEYEQ</sequence>
<dbReference type="EMBL" id="LR798230">
    <property type="protein sequence ID" value="CAB5208400.1"/>
    <property type="molecule type" value="Genomic_DNA"/>
</dbReference>
<name>A0A6J7WD10_9CAUD</name>